<evidence type="ECO:0000313" key="4">
    <source>
        <dbReference type="Proteomes" id="UP001063166"/>
    </source>
</evidence>
<accession>A0A9P3PE66</accession>
<dbReference type="Proteomes" id="UP001063166">
    <property type="component" value="Unassembled WGS sequence"/>
</dbReference>
<protein>
    <submittedName>
        <fullName evidence="3">Uncharacterized protein</fullName>
    </submittedName>
</protein>
<feature type="region of interest" description="Disordered" evidence="1">
    <location>
        <begin position="108"/>
        <end position="132"/>
    </location>
</feature>
<keyword evidence="4" id="KW-1185">Reference proteome</keyword>
<comment type="caution">
    <text evidence="3">The sequence shown here is derived from an EMBL/GenBank/DDBJ whole genome shotgun (WGS) entry which is preliminary data.</text>
</comment>
<organism evidence="3 4">
    <name type="scientific">Lyophyllum shimeji</name>
    <name type="common">Hon-shimeji</name>
    <name type="synonym">Tricholoma shimeji</name>
    <dbReference type="NCBI Taxonomy" id="47721"/>
    <lineage>
        <taxon>Eukaryota</taxon>
        <taxon>Fungi</taxon>
        <taxon>Dikarya</taxon>
        <taxon>Basidiomycota</taxon>
        <taxon>Agaricomycotina</taxon>
        <taxon>Agaricomycetes</taxon>
        <taxon>Agaricomycetidae</taxon>
        <taxon>Agaricales</taxon>
        <taxon>Tricholomatineae</taxon>
        <taxon>Lyophyllaceae</taxon>
        <taxon>Lyophyllum</taxon>
    </lineage>
</organism>
<proteinExistence type="predicted"/>
<keyword evidence="2" id="KW-0812">Transmembrane</keyword>
<evidence type="ECO:0000313" key="3">
    <source>
        <dbReference type="EMBL" id="GLB34236.1"/>
    </source>
</evidence>
<keyword evidence="2" id="KW-0472">Membrane</keyword>
<feature type="transmembrane region" description="Helical" evidence="2">
    <location>
        <begin position="73"/>
        <end position="93"/>
    </location>
</feature>
<sequence>MIVRAIHVPTALAVCFIIPALLDPLSFPLFRVLFQILGLEEHVFVTSPGMPESRLLLMYNPSSKPEETLSEELTTLALHGAATLGLGFVFAILKRLRHVQGPAFVEQASTHPVDQEHRDSRSGREDSIQSSGVQVEAPTWACTRYAPLSGSLLAFFSFSLTASTIWNYTAHFPLIDLNLWFSMLAVSCWVSCIFGVLLVALRGPAPLVLISSEDIPQVSPADEPAGSPAPSPIVFAPAELAQPALARARVPAGAPPPCICCVWVRSADSQESERRQQLFSTWLELWEEASSYARYRDRANRIRVELEASLVLPAQAIEECLTRTAEELRRMVVLERLRRQFARVRWEIVMAMARIEEEDERRLRREAPPARLAVRAPLARYFIEPVRVHAVARPRPLVYFDTDGRCSTSLRC</sequence>
<evidence type="ECO:0000256" key="1">
    <source>
        <dbReference type="SAM" id="MobiDB-lite"/>
    </source>
</evidence>
<dbReference type="EMBL" id="BRPK01000001">
    <property type="protein sequence ID" value="GLB34236.1"/>
    <property type="molecule type" value="Genomic_DNA"/>
</dbReference>
<feature type="compositionally biased region" description="Basic and acidic residues" evidence="1">
    <location>
        <begin position="113"/>
        <end position="127"/>
    </location>
</feature>
<gene>
    <name evidence="3" type="ORF">LshimejAT787_0111200</name>
</gene>
<name>A0A9P3PE66_LYOSH</name>
<keyword evidence="2" id="KW-1133">Transmembrane helix</keyword>
<evidence type="ECO:0000256" key="2">
    <source>
        <dbReference type="SAM" id="Phobius"/>
    </source>
</evidence>
<feature type="transmembrane region" description="Helical" evidence="2">
    <location>
        <begin position="180"/>
        <end position="201"/>
    </location>
</feature>
<dbReference type="AlphaFoldDB" id="A0A9P3PE66"/>
<reference evidence="3" key="1">
    <citation type="submission" date="2022-07" db="EMBL/GenBank/DDBJ databases">
        <title>The genome of Lyophyllum shimeji provides insight into the initial evolution of ectomycorrhizal fungal genome.</title>
        <authorList>
            <person name="Kobayashi Y."/>
            <person name="Shibata T."/>
            <person name="Hirakawa H."/>
            <person name="Shigenobu S."/>
            <person name="Nishiyama T."/>
            <person name="Yamada A."/>
            <person name="Hasebe M."/>
            <person name="Kawaguchi M."/>
        </authorList>
    </citation>
    <scope>NUCLEOTIDE SEQUENCE</scope>
    <source>
        <strain evidence="3">AT787</strain>
    </source>
</reference>
<feature type="transmembrane region" description="Helical" evidence="2">
    <location>
        <begin position="148"/>
        <end position="168"/>
    </location>
</feature>